<organism evidence="1">
    <name type="scientific">marine sediment metagenome</name>
    <dbReference type="NCBI Taxonomy" id="412755"/>
    <lineage>
        <taxon>unclassified sequences</taxon>
        <taxon>metagenomes</taxon>
        <taxon>ecological metagenomes</taxon>
    </lineage>
</organism>
<reference evidence="1" key="1">
    <citation type="journal article" date="2015" name="Nature">
        <title>Complex archaea that bridge the gap between prokaryotes and eukaryotes.</title>
        <authorList>
            <person name="Spang A."/>
            <person name="Saw J.H."/>
            <person name="Jorgensen S.L."/>
            <person name="Zaremba-Niedzwiedzka K."/>
            <person name="Martijn J."/>
            <person name="Lind A.E."/>
            <person name="van Eijk R."/>
            <person name="Schleper C."/>
            <person name="Guy L."/>
            <person name="Ettema T.J."/>
        </authorList>
    </citation>
    <scope>NUCLEOTIDE SEQUENCE</scope>
</reference>
<gene>
    <name evidence="1" type="ORF">LCGC14_1256000</name>
</gene>
<comment type="caution">
    <text evidence="1">The sequence shown here is derived from an EMBL/GenBank/DDBJ whole genome shotgun (WGS) entry which is preliminary data.</text>
</comment>
<accession>A0A0F9NIP2</accession>
<dbReference type="EMBL" id="LAZR01006923">
    <property type="protein sequence ID" value="KKM88705.1"/>
    <property type="molecule type" value="Genomic_DNA"/>
</dbReference>
<dbReference type="AlphaFoldDB" id="A0A0F9NIP2"/>
<evidence type="ECO:0000313" key="1">
    <source>
        <dbReference type="EMBL" id="KKM88705.1"/>
    </source>
</evidence>
<name>A0A0F9NIP2_9ZZZZ</name>
<proteinExistence type="predicted"/>
<sequence length="93" mass="11043">MGAYEERLEIEKEFLKEDSGHFTNAKNAHYQRCHICERTLTTLEDYYGAGSHYWILACGKCFIRFTYDTYEFKLRTYPKEGDGRTVARWGNKI</sequence>
<protein>
    <submittedName>
        <fullName evidence="1">Uncharacterized protein</fullName>
    </submittedName>
</protein>